<sequence>MNCQQMFIVRSYADRNAASKSTRHPAQLGLGQLQLLEGSINAWRVTAGGEEGLQAAAFILARIAAQRTNEPVRCLSACPFRLNAEKLNR</sequence>
<evidence type="ECO:0000313" key="1">
    <source>
        <dbReference type="EMBL" id="CAD6998136.1"/>
    </source>
</evidence>
<accession>A0A811UJP8</accession>
<comment type="caution">
    <text evidence="1">The sequence shown here is derived from an EMBL/GenBank/DDBJ whole genome shotgun (WGS) entry which is preliminary data.</text>
</comment>
<name>A0A811UJP8_CERCA</name>
<protein>
    <submittedName>
        <fullName evidence="1">(Mediterranean fruit fly) hypothetical protein</fullName>
    </submittedName>
</protein>
<dbReference type="AlphaFoldDB" id="A0A811UJP8"/>
<organism evidence="1 2">
    <name type="scientific">Ceratitis capitata</name>
    <name type="common">Mediterranean fruit fly</name>
    <name type="synonym">Tephritis capitata</name>
    <dbReference type="NCBI Taxonomy" id="7213"/>
    <lineage>
        <taxon>Eukaryota</taxon>
        <taxon>Metazoa</taxon>
        <taxon>Ecdysozoa</taxon>
        <taxon>Arthropoda</taxon>
        <taxon>Hexapoda</taxon>
        <taxon>Insecta</taxon>
        <taxon>Pterygota</taxon>
        <taxon>Neoptera</taxon>
        <taxon>Endopterygota</taxon>
        <taxon>Diptera</taxon>
        <taxon>Brachycera</taxon>
        <taxon>Muscomorpha</taxon>
        <taxon>Tephritoidea</taxon>
        <taxon>Tephritidae</taxon>
        <taxon>Ceratitis</taxon>
        <taxon>Ceratitis</taxon>
    </lineage>
</organism>
<keyword evidence="2" id="KW-1185">Reference proteome</keyword>
<proteinExistence type="predicted"/>
<gene>
    <name evidence="1" type="ORF">CCAP1982_LOCUS6747</name>
</gene>
<evidence type="ECO:0000313" key="2">
    <source>
        <dbReference type="Proteomes" id="UP000606786"/>
    </source>
</evidence>
<dbReference type="EMBL" id="CAJHJT010000012">
    <property type="protein sequence ID" value="CAD6998136.1"/>
    <property type="molecule type" value="Genomic_DNA"/>
</dbReference>
<dbReference type="Proteomes" id="UP000606786">
    <property type="component" value="Unassembled WGS sequence"/>
</dbReference>
<reference evidence="1" key="1">
    <citation type="submission" date="2020-11" db="EMBL/GenBank/DDBJ databases">
        <authorList>
            <person name="Whitehead M."/>
        </authorList>
    </citation>
    <scope>NUCLEOTIDE SEQUENCE</scope>
    <source>
        <strain evidence="1">EGII</strain>
    </source>
</reference>